<keyword evidence="12" id="KW-1185">Reference proteome</keyword>
<dbReference type="PANTHER" id="PTHR35011:SF5">
    <property type="entry name" value="SIALIC ACID TRAP TRANSPORTER SMALL PERMEASE PROTEIN SIAQ"/>
    <property type="match status" value="1"/>
</dbReference>
<evidence type="ECO:0000256" key="2">
    <source>
        <dbReference type="ARBA" id="ARBA00022448"/>
    </source>
</evidence>
<evidence type="ECO:0000256" key="1">
    <source>
        <dbReference type="ARBA" id="ARBA00004429"/>
    </source>
</evidence>
<evidence type="ECO:0000313" key="12">
    <source>
        <dbReference type="Proteomes" id="UP000467132"/>
    </source>
</evidence>
<accession>A0A845QZM2</accession>
<evidence type="ECO:0000256" key="7">
    <source>
        <dbReference type="ARBA" id="ARBA00023136"/>
    </source>
</evidence>
<dbReference type="InterPro" id="IPR007387">
    <property type="entry name" value="TRAP_DctQ"/>
</dbReference>
<keyword evidence="2" id="KW-0813">Transport</keyword>
<organism evidence="11 12">
    <name type="scientific">Senegalia massiliensis</name>
    <dbReference type="NCBI Taxonomy" id="1720316"/>
    <lineage>
        <taxon>Bacteria</taxon>
        <taxon>Bacillati</taxon>
        <taxon>Bacillota</taxon>
        <taxon>Clostridia</taxon>
        <taxon>Eubacteriales</taxon>
        <taxon>Clostridiaceae</taxon>
        <taxon>Senegalia</taxon>
    </lineage>
</organism>
<keyword evidence="6 9" id="KW-1133">Transmembrane helix</keyword>
<dbReference type="InterPro" id="IPR055348">
    <property type="entry name" value="DctQ"/>
</dbReference>
<feature type="transmembrane region" description="Helical" evidence="9">
    <location>
        <begin position="34"/>
        <end position="58"/>
    </location>
</feature>
<dbReference type="GO" id="GO:0005886">
    <property type="term" value="C:plasma membrane"/>
    <property type="evidence" value="ECO:0007669"/>
    <property type="project" value="UniProtKB-SubCell"/>
</dbReference>
<proteinExistence type="inferred from homology"/>
<keyword evidence="7 9" id="KW-0472">Membrane</keyword>
<evidence type="ECO:0000256" key="6">
    <source>
        <dbReference type="ARBA" id="ARBA00022989"/>
    </source>
</evidence>
<feature type="transmembrane region" description="Helical" evidence="9">
    <location>
        <begin position="150"/>
        <end position="171"/>
    </location>
</feature>
<comment type="subcellular location">
    <subcellularLocation>
        <location evidence="1">Cell inner membrane</location>
        <topology evidence="1">Multi-pass membrane protein</topology>
    </subcellularLocation>
</comment>
<dbReference type="PANTHER" id="PTHR35011">
    <property type="entry name" value="2,3-DIKETO-L-GULONATE TRAP TRANSPORTER SMALL PERMEASE PROTEIN YIAM"/>
    <property type="match status" value="1"/>
</dbReference>
<keyword evidence="3" id="KW-1003">Cell membrane</keyword>
<dbReference type="AlphaFoldDB" id="A0A845QZM2"/>
<reference evidence="11 12" key="1">
    <citation type="submission" date="2018-08" db="EMBL/GenBank/DDBJ databases">
        <title>Murine metabolic-syndrome-specific gut microbial biobank.</title>
        <authorList>
            <person name="Liu C."/>
        </authorList>
    </citation>
    <scope>NUCLEOTIDE SEQUENCE [LARGE SCALE GENOMIC DNA]</scope>
    <source>
        <strain evidence="11 12">583</strain>
    </source>
</reference>
<feature type="transmembrane region" description="Helical" evidence="9">
    <location>
        <begin position="6"/>
        <end position="22"/>
    </location>
</feature>
<gene>
    <name evidence="11" type="ORF">D3Z33_10075</name>
</gene>
<feature type="transmembrane region" description="Helical" evidence="9">
    <location>
        <begin position="70"/>
        <end position="87"/>
    </location>
</feature>
<dbReference type="Pfam" id="PF04290">
    <property type="entry name" value="DctQ"/>
    <property type="match status" value="1"/>
</dbReference>
<evidence type="ECO:0000256" key="9">
    <source>
        <dbReference type="SAM" id="Phobius"/>
    </source>
</evidence>
<evidence type="ECO:0000256" key="3">
    <source>
        <dbReference type="ARBA" id="ARBA00022475"/>
    </source>
</evidence>
<evidence type="ECO:0000259" key="10">
    <source>
        <dbReference type="Pfam" id="PF04290"/>
    </source>
</evidence>
<dbReference type="Proteomes" id="UP000467132">
    <property type="component" value="Unassembled WGS sequence"/>
</dbReference>
<comment type="similarity">
    <text evidence="8">Belongs to the TRAP transporter small permease family.</text>
</comment>
<protein>
    <submittedName>
        <fullName evidence="11">TRAP transporter small permease</fullName>
    </submittedName>
</protein>
<evidence type="ECO:0000256" key="8">
    <source>
        <dbReference type="ARBA" id="ARBA00038436"/>
    </source>
</evidence>
<name>A0A845QZM2_9CLOT</name>
<keyword evidence="4" id="KW-0997">Cell inner membrane</keyword>
<evidence type="ECO:0000313" key="11">
    <source>
        <dbReference type="EMBL" id="NBI07199.1"/>
    </source>
</evidence>
<dbReference type="EMBL" id="QXXA01000010">
    <property type="protein sequence ID" value="NBI07199.1"/>
    <property type="molecule type" value="Genomic_DNA"/>
</dbReference>
<evidence type="ECO:0000256" key="4">
    <source>
        <dbReference type="ARBA" id="ARBA00022519"/>
    </source>
</evidence>
<feature type="domain" description="Tripartite ATP-independent periplasmic transporters DctQ component" evidence="10">
    <location>
        <begin position="46"/>
        <end position="175"/>
    </location>
</feature>
<dbReference type="GO" id="GO:0022857">
    <property type="term" value="F:transmembrane transporter activity"/>
    <property type="evidence" value="ECO:0007669"/>
    <property type="project" value="TreeGrafter"/>
</dbReference>
<dbReference type="GO" id="GO:0015740">
    <property type="term" value="P:C4-dicarboxylate transport"/>
    <property type="evidence" value="ECO:0007669"/>
    <property type="project" value="TreeGrafter"/>
</dbReference>
<keyword evidence="5 9" id="KW-0812">Transmembrane</keyword>
<evidence type="ECO:0000256" key="5">
    <source>
        <dbReference type="ARBA" id="ARBA00022692"/>
    </source>
</evidence>
<sequence>MASGYPIYIFVWLSKFVILRGEKMKIKDFIAKTLRVGTFLSFTALLVTVVLQIVSRFLLSNVTFVWTEELSRFLFIYSVAFGAPLAMKNQEYINVDILLEKLPKKSRYILEAIIEIAAVGLFIIVFVNSIEFLQIGSNQTSATLGIPMSVAYFSITMTSALIVLYGVINVINKIRFLIRRDDIV</sequence>
<feature type="transmembrane region" description="Helical" evidence="9">
    <location>
        <begin position="108"/>
        <end position="130"/>
    </location>
</feature>
<comment type="caution">
    <text evidence="11">The sequence shown here is derived from an EMBL/GenBank/DDBJ whole genome shotgun (WGS) entry which is preliminary data.</text>
</comment>